<organism evidence="4 5">
    <name type="scientific">Oryctolagus cuniculus</name>
    <name type="common">Rabbit</name>
    <dbReference type="NCBI Taxonomy" id="9986"/>
    <lineage>
        <taxon>Eukaryota</taxon>
        <taxon>Metazoa</taxon>
        <taxon>Chordata</taxon>
        <taxon>Craniata</taxon>
        <taxon>Vertebrata</taxon>
        <taxon>Euteleostomi</taxon>
        <taxon>Mammalia</taxon>
        <taxon>Eutheria</taxon>
        <taxon>Euarchontoglires</taxon>
        <taxon>Glires</taxon>
        <taxon>Lagomorpha</taxon>
        <taxon>Leporidae</taxon>
        <taxon>Oryctolagus</taxon>
    </lineage>
</organism>
<dbReference type="SMART" id="SM00995">
    <property type="entry name" value="AD"/>
    <property type="match status" value="1"/>
</dbReference>
<reference evidence="4 5" key="1">
    <citation type="journal article" date="2011" name="Nature">
        <title>A high-resolution map of human evolutionary constraint using 29 mammals.</title>
        <authorList>
            <person name="Lindblad-Toh K."/>
            <person name="Garber M."/>
            <person name="Zuk O."/>
            <person name="Lin M.F."/>
            <person name="Parker B.J."/>
            <person name="Washietl S."/>
            <person name="Kheradpour P."/>
            <person name="Ernst J."/>
            <person name="Jordan G."/>
            <person name="Mauceli E."/>
            <person name="Ward L.D."/>
            <person name="Lowe C.B."/>
            <person name="Holloway A.K."/>
            <person name="Clamp M."/>
            <person name="Gnerre S."/>
            <person name="Alfoldi J."/>
            <person name="Beal K."/>
            <person name="Chang J."/>
            <person name="Clawson H."/>
            <person name="Cuff J."/>
            <person name="Di Palma F."/>
            <person name="Fitzgerald S."/>
            <person name="Flicek P."/>
            <person name="Guttman M."/>
            <person name="Hubisz M.J."/>
            <person name="Jaffe D.B."/>
            <person name="Jungreis I."/>
            <person name="Kent W.J."/>
            <person name="Kostka D."/>
            <person name="Lara M."/>
            <person name="Martins A.L."/>
            <person name="Massingham T."/>
            <person name="Moltke I."/>
            <person name="Raney B.J."/>
            <person name="Rasmussen M.D."/>
            <person name="Robinson J."/>
            <person name="Stark A."/>
            <person name="Vilella A.J."/>
            <person name="Wen J."/>
            <person name="Xie X."/>
            <person name="Zody M.C."/>
            <person name="Baldwin J."/>
            <person name="Bloom T."/>
            <person name="Chin C.W."/>
            <person name="Heiman D."/>
            <person name="Nicol R."/>
            <person name="Nusbaum C."/>
            <person name="Young S."/>
            <person name="Wilkinson J."/>
            <person name="Worley K.C."/>
            <person name="Kovar C.L."/>
            <person name="Muzny D.M."/>
            <person name="Gibbs R.A."/>
            <person name="Cree A."/>
            <person name="Dihn H.H."/>
            <person name="Fowler G."/>
            <person name="Jhangiani S."/>
            <person name="Joshi V."/>
            <person name="Lee S."/>
            <person name="Lewis L.R."/>
            <person name="Nazareth L.V."/>
            <person name="Okwuonu G."/>
            <person name="Santibanez J."/>
            <person name="Warren W.C."/>
            <person name="Mardis E.R."/>
            <person name="Weinstock G.M."/>
            <person name="Wilson R.K."/>
            <person name="Delehaunty K."/>
            <person name="Dooling D."/>
            <person name="Fronik C."/>
            <person name="Fulton L."/>
            <person name="Fulton B."/>
            <person name="Graves T."/>
            <person name="Minx P."/>
            <person name="Sodergren E."/>
            <person name="Birney E."/>
            <person name="Margulies E.H."/>
            <person name="Herrero J."/>
            <person name="Green E.D."/>
            <person name="Haussler D."/>
            <person name="Siepel A."/>
            <person name="Goldman N."/>
            <person name="Pollard K.S."/>
            <person name="Pedersen J.S."/>
            <person name="Lander E.S."/>
            <person name="Kellis M."/>
        </authorList>
    </citation>
    <scope>NUCLEOTIDE SEQUENCE [LARGE SCALE GENOMIC DNA]</scope>
    <source>
        <strain evidence="4 5">Thorbecke inbred</strain>
    </source>
</reference>
<dbReference type="InterPro" id="IPR048478">
    <property type="entry name" value="LSM12_LSM"/>
</dbReference>
<reference evidence="4" key="2">
    <citation type="submission" date="2025-08" db="UniProtKB">
        <authorList>
            <consortium name="Ensembl"/>
        </authorList>
    </citation>
    <scope>IDENTIFICATION</scope>
    <source>
        <strain evidence="4">Thorbecke</strain>
    </source>
</reference>
<dbReference type="InterPro" id="IPR039683">
    <property type="entry name" value="Lsm12-like"/>
</dbReference>
<gene>
    <name evidence="4" type="primary">LSM12</name>
</gene>
<dbReference type="CDD" id="cd01735">
    <property type="entry name" value="LSm12_N"/>
    <property type="match status" value="1"/>
</dbReference>
<dbReference type="AlphaFoldDB" id="A0A5F9DRB0"/>
<dbReference type="PROSITE" id="PS52002">
    <property type="entry name" value="SM"/>
    <property type="match status" value="1"/>
</dbReference>
<sequence>MDPTRTSSSESGCTNIITGFRFLYFLSFPFPPRLPPHPAPDHAQTCDVSTPLRASRRTLGARLSPAAAAAAAGRGCSPKMAAPPGEYFSVGSQVSCRTCQEQRLQGEVVAFDYQSKMLALKCPSSSGKPNHADILLINLQYVSEVEIINDRTETPPPLASLNVSKLASKARTEKEEKLSQAYAISAGVSLEGQQLFQTIHKTGHWTPLASLAAAKLGHLTSPLAPAAVCYPGSPAWPSAQMAAGIRAVRGRGVSERFQVCEGTLFASAALGFPTCELDRVFPAWQVPSCLLIEGNQSEEQLPFIKDCKWQEKNIVVMEEVVITPPYQVENCKGKEGSALSHVRKIVEKHFRDVESQKILQRSQAQQPQKEAALSS</sequence>
<dbReference type="InParanoid" id="A0A5F9DRB0"/>
<protein>
    <submittedName>
        <fullName evidence="4">LSM12 homolog</fullName>
    </submittedName>
</protein>
<dbReference type="Pfam" id="PF09793">
    <property type="entry name" value="AD"/>
    <property type="match status" value="1"/>
</dbReference>
<dbReference type="PANTHER" id="PTHR13542">
    <property type="entry name" value="LSM12 HOMOLOG"/>
    <property type="match status" value="1"/>
</dbReference>
<dbReference type="Pfam" id="PF21166">
    <property type="entry name" value="LSM12_LSM"/>
    <property type="match status" value="1"/>
</dbReference>
<feature type="domain" description="AD" evidence="2">
    <location>
        <begin position="246"/>
        <end position="354"/>
    </location>
</feature>
<evidence type="ECO:0000313" key="5">
    <source>
        <dbReference type="Proteomes" id="UP000001811"/>
    </source>
</evidence>
<dbReference type="Proteomes" id="UP000001811">
    <property type="component" value="Chromosome 19"/>
</dbReference>
<dbReference type="InterPro" id="IPR047574">
    <property type="entry name" value="AD"/>
</dbReference>
<name>A0A5F9DRB0_RABIT</name>
<accession>A0A5F9DRB0</accession>
<dbReference type="EMBL" id="AAGW02039797">
    <property type="status" value="NOT_ANNOTATED_CDS"/>
    <property type="molecule type" value="Genomic_DNA"/>
</dbReference>
<dbReference type="PROSITE" id="PS52001">
    <property type="entry name" value="AD"/>
    <property type="match status" value="1"/>
</dbReference>
<comment type="similarity">
    <text evidence="1">Belongs to the LSM12 family.</text>
</comment>
<keyword evidence="5" id="KW-1185">Reference proteome</keyword>
<feature type="domain" description="Sm" evidence="3">
    <location>
        <begin position="81"/>
        <end position="151"/>
    </location>
</feature>
<evidence type="ECO:0000259" key="2">
    <source>
        <dbReference type="PROSITE" id="PS52001"/>
    </source>
</evidence>
<dbReference type="STRING" id="9986.ENSOCUP00000048907"/>
<dbReference type="EMBL" id="AAGW02039796">
    <property type="status" value="NOT_ANNOTATED_CDS"/>
    <property type="molecule type" value="Genomic_DNA"/>
</dbReference>
<dbReference type="GO" id="GO:0003723">
    <property type="term" value="F:RNA binding"/>
    <property type="evidence" value="ECO:0007669"/>
    <property type="project" value="InterPro"/>
</dbReference>
<dbReference type="FunCoup" id="A0A5F9DRB0">
    <property type="interactions" value="597"/>
</dbReference>
<dbReference type="EMBL" id="AAGW02039795">
    <property type="status" value="NOT_ANNOTATED_CDS"/>
    <property type="molecule type" value="Genomic_DNA"/>
</dbReference>
<dbReference type="InterPro" id="IPR019181">
    <property type="entry name" value="LSM12_ABD"/>
</dbReference>
<evidence type="ECO:0000313" key="4">
    <source>
        <dbReference type="Ensembl" id="ENSOCUP00000048907.1"/>
    </source>
</evidence>
<reference evidence="4" key="3">
    <citation type="submission" date="2025-09" db="UniProtKB">
        <authorList>
            <consortium name="Ensembl"/>
        </authorList>
    </citation>
    <scope>IDENTIFICATION</scope>
    <source>
        <strain evidence="4">Thorbecke</strain>
    </source>
</reference>
<dbReference type="Ensembl" id="ENSOCUT00000035634.1">
    <property type="protein sequence ID" value="ENSOCUP00000048907.1"/>
    <property type="gene ID" value="ENSOCUG00000008566.3"/>
</dbReference>
<evidence type="ECO:0000259" key="3">
    <source>
        <dbReference type="PROSITE" id="PS52002"/>
    </source>
</evidence>
<evidence type="ECO:0000256" key="1">
    <source>
        <dbReference type="ARBA" id="ARBA00006359"/>
    </source>
</evidence>
<dbReference type="EMBL" id="AAGW02039798">
    <property type="status" value="NOT_ANNOTATED_CDS"/>
    <property type="molecule type" value="Genomic_DNA"/>
</dbReference>
<dbReference type="Bgee" id="ENSOCUG00000008566">
    <property type="expression patterns" value="Expressed in testis and 17 other cell types or tissues"/>
</dbReference>
<dbReference type="InterPro" id="IPR047575">
    <property type="entry name" value="Sm"/>
</dbReference>
<dbReference type="GeneTree" id="ENSGT00390000006956"/>
<proteinExistence type="inferred from homology"/>